<evidence type="ECO:0000313" key="2">
    <source>
        <dbReference type="EMBL" id="KAH9835585.1"/>
    </source>
</evidence>
<dbReference type="GeneID" id="72004670"/>
<dbReference type="RefSeq" id="XP_047777962.1">
    <property type="nucleotide sequence ID" value="XM_047923938.1"/>
</dbReference>
<accession>A0ABQ8KD62</accession>
<dbReference type="Proteomes" id="UP000814176">
    <property type="component" value="Unassembled WGS sequence"/>
</dbReference>
<sequence>MIAGLSRFINTLLAPILALTSLLLILFAYLAPTLMLSTQVSLLIVSPSTALTSPGSSNTSVDGPTVFFGALGSCARANAETAVNCTAPTVSPSYDLSVLPSNAPDLLDAPTATTPVFIAISLALTVIFLFMFTFTAHRAFLGRAGVMFERPQIQRATAWIGFLGFIIGIVSFLVLFMWFTKAVDDFNDDIKKTGSDAPELIASTSNGFIMVWVGYAFYAVPLVSSLSKLHVLTSGGKA</sequence>
<organism evidence="2 3">
    <name type="scientific">Rhodofomes roseus</name>
    <dbReference type="NCBI Taxonomy" id="34475"/>
    <lineage>
        <taxon>Eukaryota</taxon>
        <taxon>Fungi</taxon>
        <taxon>Dikarya</taxon>
        <taxon>Basidiomycota</taxon>
        <taxon>Agaricomycotina</taxon>
        <taxon>Agaricomycetes</taxon>
        <taxon>Polyporales</taxon>
        <taxon>Rhodofomes</taxon>
    </lineage>
</organism>
<feature type="transmembrane region" description="Helical" evidence="1">
    <location>
        <begin position="12"/>
        <end position="31"/>
    </location>
</feature>
<feature type="transmembrane region" description="Helical" evidence="1">
    <location>
        <begin position="157"/>
        <end position="180"/>
    </location>
</feature>
<reference evidence="2 3" key="1">
    <citation type="journal article" date="2021" name="Environ. Microbiol.">
        <title>Gene family expansions and transcriptome signatures uncover fungal adaptations to wood decay.</title>
        <authorList>
            <person name="Hage H."/>
            <person name="Miyauchi S."/>
            <person name="Viragh M."/>
            <person name="Drula E."/>
            <person name="Min B."/>
            <person name="Chaduli D."/>
            <person name="Navarro D."/>
            <person name="Favel A."/>
            <person name="Norest M."/>
            <person name="Lesage-Meessen L."/>
            <person name="Balint B."/>
            <person name="Merenyi Z."/>
            <person name="de Eugenio L."/>
            <person name="Morin E."/>
            <person name="Martinez A.T."/>
            <person name="Baldrian P."/>
            <person name="Stursova M."/>
            <person name="Martinez M.J."/>
            <person name="Novotny C."/>
            <person name="Magnuson J.K."/>
            <person name="Spatafora J.W."/>
            <person name="Maurice S."/>
            <person name="Pangilinan J."/>
            <person name="Andreopoulos W."/>
            <person name="LaButti K."/>
            <person name="Hundley H."/>
            <person name="Na H."/>
            <person name="Kuo A."/>
            <person name="Barry K."/>
            <person name="Lipzen A."/>
            <person name="Henrissat B."/>
            <person name="Riley R."/>
            <person name="Ahrendt S."/>
            <person name="Nagy L.G."/>
            <person name="Grigoriev I.V."/>
            <person name="Martin F."/>
            <person name="Rosso M.N."/>
        </authorList>
    </citation>
    <scope>NUCLEOTIDE SEQUENCE [LARGE SCALE GENOMIC DNA]</scope>
    <source>
        <strain evidence="2 3">CIRM-BRFM 1785</strain>
    </source>
</reference>
<keyword evidence="1" id="KW-0812">Transmembrane</keyword>
<name>A0ABQ8KD62_9APHY</name>
<dbReference type="EMBL" id="JADCUA010000012">
    <property type="protein sequence ID" value="KAH9835585.1"/>
    <property type="molecule type" value="Genomic_DNA"/>
</dbReference>
<keyword evidence="1" id="KW-1133">Transmembrane helix</keyword>
<comment type="caution">
    <text evidence="2">The sequence shown here is derived from an EMBL/GenBank/DDBJ whole genome shotgun (WGS) entry which is preliminary data.</text>
</comment>
<protein>
    <submittedName>
        <fullName evidence="2">Uncharacterized protein</fullName>
    </submittedName>
</protein>
<keyword evidence="1" id="KW-0472">Membrane</keyword>
<keyword evidence="3" id="KW-1185">Reference proteome</keyword>
<feature type="transmembrane region" description="Helical" evidence="1">
    <location>
        <begin position="200"/>
        <end position="220"/>
    </location>
</feature>
<feature type="transmembrane region" description="Helical" evidence="1">
    <location>
        <begin position="116"/>
        <end position="136"/>
    </location>
</feature>
<gene>
    <name evidence="2" type="ORF">C8Q71DRAFT_762683</name>
</gene>
<proteinExistence type="predicted"/>
<evidence type="ECO:0000256" key="1">
    <source>
        <dbReference type="SAM" id="Phobius"/>
    </source>
</evidence>
<evidence type="ECO:0000313" key="3">
    <source>
        <dbReference type="Proteomes" id="UP000814176"/>
    </source>
</evidence>